<evidence type="ECO:0000313" key="2">
    <source>
        <dbReference type="Proteomes" id="UP000823775"/>
    </source>
</evidence>
<comment type="caution">
    <text evidence="1">The sequence shown here is derived from an EMBL/GenBank/DDBJ whole genome shotgun (WGS) entry which is preliminary data.</text>
</comment>
<name>A0ABS8RH65_DATST</name>
<organism evidence="1 2">
    <name type="scientific">Datura stramonium</name>
    <name type="common">Jimsonweed</name>
    <name type="synonym">Common thornapple</name>
    <dbReference type="NCBI Taxonomy" id="4076"/>
    <lineage>
        <taxon>Eukaryota</taxon>
        <taxon>Viridiplantae</taxon>
        <taxon>Streptophyta</taxon>
        <taxon>Embryophyta</taxon>
        <taxon>Tracheophyta</taxon>
        <taxon>Spermatophyta</taxon>
        <taxon>Magnoliopsida</taxon>
        <taxon>eudicotyledons</taxon>
        <taxon>Gunneridae</taxon>
        <taxon>Pentapetalae</taxon>
        <taxon>asterids</taxon>
        <taxon>lamiids</taxon>
        <taxon>Solanales</taxon>
        <taxon>Solanaceae</taxon>
        <taxon>Solanoideae</taxon>
        <taxon>Datureae</taxon>
        <taxon>Datura</taxon>
    </lineage>
</organism>
<reference evidence="1 2" key="1">
    <citation type="journal article" date="2021" name="BMC Genomics">
        <title>Datura genome reveals duplications of psychoactive alkaloid biosynthetic genes and high mutation rate following tissue culture.</title>
        <authorList>
            <person name="Rajewski A."/>
            <person name="Carter-House D."/>
            <person name="Stajich J."/>
            <person name="Litt A."/>
        </authorList>
    </citation>
    <scope>NUCLEOTIDE SEQUENCE [LARGE SCALE GENOMIC DNA]</scope>
    <source>
        <strain evidence="1">AR-01</strain>
    </source>
</reference>
<dbReference type="Proteomes" id="UP000823775">
    <property type="component" value="Unassembled WGS sequence"/>
</dbReference>
<gene>
    <name evidence="1" type="ORF">HAX54_045251</name>
</gene>
<proteinExistence type="predicted"/>
<accession>A0ABS8RH65</accession>
<keyword evidence="2" id="KW-1185">Reference proteome</keyword>
<dbReference type="EMBL" id="JACEIK010000007">
    <property type="protein sequence ID" value="MCD7446194.1"/>
    <property type="molecule type" value="Genomic_DNA"/>
</dbReference>
<evidence type="ECO:0000313" key="1">
    <source>
        <dbReference type="EMBL" id="MCD7446194.1"/>
    </source>
</evidence>
<sequence>MMVCCFILTWPEENDDFRDPLLHRKNADLVLEKLRRGDVSADIIGQVTSSPIVELKVDGVTHLNLREPLCSGYVGRD</sequence>
<protein>
    <submittedName>
        <fullName evidence="1">Uncharacterized protein</fullName>
    </submittedName>
</protein>